<dbReference type="AlphaFoldDB" id="A0A2P2JGT0"/>
<dbReference type="EMBL" id="GGEC01012199">
    <property type="protein sequence ID" value="MBW92682.1"/>
    <property type="molecule type" value="Transcribed_RNA"/>
</dbReference>
<dbReference type="GO" id="GO:0051213">
    <property type="term" value="F:dioxygenase activity"/>
    <property type="evidence" value="ECO:0007669"/>
    <property type="project" value="UniProtKB-KW"/>
</dbReference>
<evidence type="ECO:0000313" key="1">
    <source>
        <dbReference type="EMBL" id="MBW92682.1"/>
    </source>
</evidence>
<organism evidence="1">
    <name type="scientific">Rhizophora mucronata</name>
    <name type="common">Asiatic mangrove</name>
    <dbReference type="NCBI Taxonomy" id="61149"/>
    <lineage>
        <taxon>Eukaryota</taxon>
        <taxon>Viridiplantae</taxon>
        <taxon>Streptophyta</taxon>
        <taxon>Embryophyta</taxon>
        <taxon>Tracheophyta</taxon>
        <taxon>Spermatophyta</taxon>
        <taxon>Magnoliopsida</taxon>
        <taxon>eudicotyledons</taxon>
        <taxon>Gunneridae</taxon>
        <taxon>Pentapetalae</taxon>
        <taxon>rosids</taxon>
        <taxon>fabids</taxon>
        <taxon>Malpighiales</taxon>
        <taxon>Rhizophoraceae</taxon>
        <taxon>Rhizophora</taxon>
    </lineage>
</organism>
<accession>A0A2P2JGT0</accession>
<keyword evidence="1" id="KW-0560">Oxidoreductase</keyword>
<reference evidence="1" key="1">
    <citation type="submission" date="2018-02" db="EMBL/GenBank/DDBJ databases">
        <title>Rhizophora mucronata_Transcriptome.</title>
        <authorList>
            <person name="Meera S.P."/>
            <person name="Sreeshan A."/>
            <person name="Augustine A."/>
        </authorList>
    </citation>
    <scope>NUCLEOTIDE SEQUENCE</scope>
    <source>
        <tissue evidence="1">Leaf</tissue>
    </source>
</reference>
<sequence>MKRKSKFFLKNIFTLMRRSATV</sequence>
<name>A0A2P2JGT0_RHIMU</name>
<keyword evidence="1" id="KW-0223">Dioxygenase</keyword>
<protein>
    <submittedName>
        <fullName evidence="1">1 2-dihydroxy-3-keto-5-methylthiopentene dioxygenase</fullName>
    </submittedName>
</protein>
<proteinExistence type="predicted"/>